<keyword evidence="1" id="KW-0732">Signal</keyword>
<reference evidence="2 3" key="1">
    <citation type="submission" date="2016-06" db="EMBL/GenBank/DDBJ databases">
        <authorList>
            <person name="Kjaerup R.B."/>
            <person name="Dalgaard T.S."/>
            <person name="Juul-Madsen H.R."/>
        </authorList>
    </citation>
    <scope>NUCLEOTIDE SEQUENCE [LARGE SCALE GENOMIC DNA]</scope>
    <source>
        <strain evidence="2 3">1245752.6</strain>
    </source>
</reference>
<comment type="caution">
    <text evidence="2">The sequence shown here is derived from an EMBL/GenBank/DDBJ whole genome shotgun (WGS) entry which is preliminary data.</text>
</comment>
<evidence type="ECO:0000256" key="1">
    <source>
        <dbReference type="SAM" id="SignalP"/>
    </source>
</evidence>
<sequence length="260" mass="27199">MKPWMPVVIAAAVLMAGCSAHRSGPRPTVPASPGPTTVGQLCDSQTWPRQLPNVVGRLLYQAKDGELGCWDNVRGVAPDGHDPLHSPAQPAERTYRIVAVSPAVGAPTGRHDVVTLDLTELDPLQPPAFRPCDWVSEAEARGMLGGQVTLEPYGDQAGSVDIACIYNKPGDMGDGVEVDLQVPGAFLVDAASQFALDSRHGTVVDGVGVKAACVDDPTTSPPSTTLLVLLGGDRLLRVIQGNGSCDALKRFAQLAIGRIG</sequence>
<dbReference type="PROSITE" id="PS51257">
    <property type="entry name" value="PROKAR_LIPOPROTEIN"/>
    <property type="match status" value="1"/>
</dbReference>
<feature type="chain" id="PRO_5038719560" evidence="1">
    <location>
        <begin position="23"/>
        <end position="260"/>
    </location>
</feature>
<gene>
    <name evidence="2" type="ORF">A9W98_29130</name>
</gene>
<feature type="signal peptide" evidence="1">
    <location>
        <begin position="1"/>
        <end position="22"/>
    </location>
</feature>
<proteinExistence type="predicted"/>
<dbReference type="EMBL" id="MAEM01000433">
    <property type="protein sequence ID" value="OBR99615.1"/>
    <property type="molecule type" value="Genomic_DNA"/>
</dbReference>
<name>A0A1A6BBG0_MYCGO</name>
<dbReference type="AlphaFoldDB" id="A0A1A6BBG0"/>
<accession>A0A1A6BBG0</accession>
<evidence type="ECO:0000313" key="3">
    <source>
        <dbReference type="Proteomes" id="UP000093757"/>
    </source>
</evidence>
<dbReference type="Proteomes" id="UP000093757">
    <property type="component" value="Unassembled WGS sequence"/>
</dbReference>
<protein>
    <submittedName>
        <fullName evidence="2">Uncharacterized protein</fullName>
    </submittedName>
</protein>
<organism evidence="2 3">
    <name type="scientific">Mycobacterium gordonae</name>
    <dbReference type="NCBI Taxonomy" id="1778"/>
    <lineage>
        <taxon>Bacteria</taxon>
        <taxon>Bacillati</taxon>
        <taxon>Actinomycetota</taxon>
        <taxon>Actinomycetes</taxon>
        <taxon>Mycobacteriales</taxon>
        <taxon>Mycobacteriaceae</taxon>
        <taxon>Mycobacterium</taxon>
    </lineage>
</organism>
<evidence type="ECO:0000313" key="2">
    <source>
        <dbReference type="EMBL" id="OBR99615.1"/>
    </source>
</evidence>